<reference evidence="8 9" key="1">
    <citation type="journal article" date="2021" name="Comput. Struct. Biotechnol. J.">
        <title>De novo genome assembly of the potent medicinal plant Rehmannia glutinosa using nanopore technology.</title>
        <authorList>
            <person name="Ma L."/>
            <person name="Dong C."/>
            <person name="Song C."/>
            <person name="Wang X."/>
            <person name="Zheng X."/>
            <person name="Niu Y."/>
            <person name="Chen S."/>
            <person name="Feng W."/>
        </authorList>
    </citation>
    <scope>NUCLEOTIDE SEQUENCE [LARGE SCALE GENOMIC DNA]</scope>
    <source>
        <strain evidence="8">DH-2019</strain>
    </source>
</reference>
<evidence type="ECO:0000313" key="8">
    <source>
        <dbReference type="EMBL" id="KAK6142522.1"/>
    </source>
</evidence>
<dbReference type="InterPro" id="IPR050905">
    <property type="entry name" value="Plant_NBS-LRR"/>
</dbReference>
<dbReference type="Gene3D" id="1.10.8.430">
    <property type="entry name" value="Helical domain of apoptotic protease-activating factors"/>
    <property type="match status" value="1"/>
</dbReference>
<evidence type="ECO:0000256" key="5">
    <source>
        <dbReference type="ARBA" id="ARBA00022821"/>
    </source>
</evidence>
<dbReference type="PRINTS" id="PR00364">
    <property type="entry name" value="DISEASERSIST"/>
</dbReference>
<dbReference type="InterPro" id="IPR001611">
    <property type="entry name" value="Leu-rich_rpt"/>
</dbReference>
<feature type="domain" description="AAA+ ATPase" evidence="7">
    <location>
        <begin position="175"/>
        <end position="313"/>
    </location>
</feature>
<organism evidence="8 9">
    <name type="scientific">Rehmannia glutinosa</name>
    <name type="common">Chinese foxglove</name>
    <dbReference type="NCBI Taxonomy" id="99300"/>
    <lineage>
        <taxon>Eukaryota</taxon>
        <taxon>Viridiplantae</taxon>
        <taxon>Streptophyta</taxon>
        <taxon>Embryophyta</taxon>
        <taxon>Tracheophyta</taxon>
        <taxon>Spermatophyta</taxon>
        <taxon>Magnoliopsida</taxon>
        <taxon>eudicotyledons</taxon>
        <taxon>Gunneridae</taxon>
        <taxon>Pentapetalae</taxon>
        <taxon>asterids</taxon>
        <taxon>lamiids</taxon>
        <taxon>Lamiales</taxon>
        <taxon>Orobanchaceae</taxon>
        <taxon>Rehmannieae</taxon>
        <taxon>Rehmannia</taxon>
    </lineage>
</organism>
<evidence type="ECO:0000256" key="6">
    <source>
        <dbReference type="ARBA" id="ARBA00022840"/>
    </source>
</evidence>
<accession>A0ABR0W593</accession>
<evidence type="ECO:0000256" key="2">
    <source>
        <dbReference type="ARBA" id="ARBA00022614"/>
    </source>
</evidence>
<sequence length="866" mass="98386">MEIAGAVASMVQCLFGECSSTVSIPEQCSYLRRPKDAVQILREKTELLTAREADVRTKLDEEKMFRGMDPTAEVNLWLNNVQKVKVTLASFEGEIQAKKKCLCGFPNYYSRLKLGNYVSRKIHEVDNLLEQSKFPGSSLVSLLPEKGKALPSSALVGETATIVLQRTWEYLMDINTQIIGIYGMGGVGKTSIVKEINNMLLKEDTHFDNVIWVTASKDSNMGKLQKDIAKEIGLCFDDEDGEMRRARKLFEALRRRRKFLLIIDDLWEAFSLENIGIPISTTVRAGKLLITTRSLRVCRKMEAEREIELHVLSQQEAWDLFKQKVGEEVLSSPRVQDIAKKVAKECGGLPLALITIGRAMRNETKIKYWQTALSELRNSTASIEGMTNQVFAQLRFSYDRLKDDVTRSCFLYCALYPEDHLIEAEELIKYWVWEGLLGRSGSQIDKMKLGEMILNELISTCMLESVYQHGSTDKYLKMHDLIRDMVIALTRDNSSFMVKSGLVLRVLPVENEWHPDLERVSLMRNDISSLCCEPKCPKLGTLLLQYNSIDKGILPTFFRHLQKLEVLDLSYTGIDNLPESLSHLESLHALLLRSCWNLWCVPTLAKLKKLRVLDLTYTPIQHMPEGMDMLQNLRHLSLSYTRISGAPNLPLINYKFLESLSLICLLESTGRPTLVDVLPSCRSLLELEVSFSCMQEFDRYIMSGHWSWLENFKFLIGYPISSMHIGKNSVAFFGVDIYERLDPGWLPDRVIELAIHSCPSSAHLPVFLTAAASKLQRCTIQYCEQMESIMVAESGTFPNLEWLEIDGLSKLNGLCKGIVPAGTLSSLKVLHVRACNSLKTLLPLELGRHLRNLVEIKIENCEKFQK</sequence>
<dbReference type="SUPFAM" id="SSF52540">
    <property type="entry name" value="P-loop containing nucleoside triphosphate hydrolases"/>
    <property type="match status" value="1"/>
</dbReference>
<dbReference type="InterPro" id="IPR057135">
    <property type="entry name" value="At4g27190-like_LRR"/>
</dbReference>
<keyword evidence="2" id="KW-0433">Leucine-rich repeat</keyword>
<dbReference type="InterPro" id="IPR036388">
    <property type="entry name" value="WH-like_DNA-bd_sf"/>
</dbReference>
<dbReference type="EMBL" id="JABTTQ020000013">
    <property type="protein sequence ID" value="KAK6142522.1"/>
    <property type="molecule type" value="Genomic_DNA"/>
</dbReference>
<dbReference type="Proteomes" id="UP001318860">
    <property type="component" value="Unassembled WGS sequence"/>
</dbReference>
<dbReference type="InterPro" id="IPR042197">
    <property type="entry name" value="Apaf_helical"/>
</dbReference>
<dbReference type="Gene3D" id="3.40.50.300">
    <property type="entry name" value="P-loop containing nucleotide triphosphate hydrolases"/>
    <property type="match status" value="1"/>
</dbReference>
<keyword evidence="6" id="KW-0067">ATP-binding</keyword>
<proteinExistence type="inferred from homology"/>
<keyword evidence="9" id="KW-1185">Reference proteome</keyword>
<name>A0ABR0W593_REHGL</name>
<evidence type="ECO:0000313" key="9">
    <source>
        <dbReference type="Proteomes" id="UP001318860"/>
    </source>
</evidence>
<keyword evidence="5" id="KW-0611">Plant defense</keyword>
<dbReference type="InterPro" id="IPR003593">
    <property type="entry name" value="AAA+_ATPase"/>
</dbReference>
<evidence type="ECO:0000256" key="4">
    <source>
        <dbReference type="ARBA" id="ARBA00022741"/>
    </source>
</evidence>
<dbReference type="SUPFAM" id="SSF52058">
    <property type="entry name" value="L domain-like"/>
    <property type="match status" value="1"/>
</dbReference>
<dbReference type="PANTHER" id="PTHR33463">
    <property type="entry name" value="NB-ARC DOMAIN-CONTAINING PROTEIN-RELATED"/>
    <property type="match status" value="1"/>
</dbReference>
<evidence type="ECO:0000256" key="3">
    <source>
        <dbReference type="ARBA" id="ARBA00022737"/>
    </source>
</evidence>
<protein>
    <recommendedName>
        <fullName evidence="7">AAA+ ATPase domain-containing protein</fullName>
    </recommendedName>
</protein>
<comment type="similarity">
    <text evidence="1">Belongs to the disease resistance NB-LRR family.</text>
</comment>
<dbReference type="Pfam" id="PF13855">
    <property type="entry name" value="LRR_8"/>
    <property type="match status" value="1"/>
</dbReference>
<dbReference type="Pfam" id="PF23247">
    <property type="entry name" value="LRR_RPS2"/>
    <property type="match status" value="1"/>
</dbReference>
<keyword evidence="4" id="KW-0547">Nucleotide-binding</keyword>
<dbReference type="InterPro" id="IPR032675">
    <property type="entry name" value="LRR_dom_sf"/>
</dbReference>
<evidence type="ECO:0000256" key="1">
    <source>
        <dbReference type="ARBA" id="ARBA00008894"/>
    </source>
</evidence>
<dbReference type="Gene3D" id="1.10.10.10">
    <property type="entry name" value="Winged helix-like DNA-binding domain superfamily/Winged helix DNA-binding domain"/>
    <property type="match status" value="1"/>
</dbReference>
<dbReference type="Pfam" id="PF00931">
    <property type="entry name" value="NB-ARC"/>
    <property type="match status" value="1"/>
</dbReference>
<dbReference type="PANTHER" id="PTHR33463:SF209">
    <property type="entry name" value="DISEASE RESISTANCE PROTEIN RPS2-LIKE"/>
    <property type="match status" value="1"/>
</dbReference>
<dbReference type="Pfam" id="PF23559">
    <property type="entry name" value="WHD_DRP"/>
    <property type="match status" value="1"/>
</dbReference>
<evidence type="ECO:0000259" key="7">
    <source>
        <dbReference type="SMART" id="SM00382"/>
    </source>
</evidence>
<dbReference type="InterPro" id="IPR002182">
    <property type="entry name" value="NB-ARC"/>
</dbReference>
<keyword evidence="3" id="KW-0677">Repeat</keyword>
<dbReference type="InterPro" id="IPR058922">
    <property type="entry name" value="WHD_DRP"/>
</dbReference>
<gene>
    <name evidence="8" type="ORF">DH2020_022870</name>
</gene>
<dbReference type="Gene3D" id="3.80.10.10">
    <property type="entry name" value="Ribonuclease Inhibitor"/>
    <property type="match status" value="2"/>
</dbReference>
<comment type="caution">
    <text evidence="8">The sequence shown here is derived from an EMBL/GenBank/DDBJ whole genome shotgun (WGS) entry which is preliminary data.</text>
</comment>
<dbReference type="SMART" id="SM00382">
    <property type="entry name" value="AAA"/>
    <property type="match status" value="1"/>
</dbReference>
<dbReference type="InterPro" id="IPR027417">
    <property type="entry name" value="P-loop_NTPase"/>
</dbReference>